<proteinExistence type="predicted"/>
<evidence type="ECO:0000313" key="1">
    <source>
        <dbReference type="EMBL" id="RDX82608.1"/>
    </source>
</evidence>
<evidence type="ECO:0000313" key="2">
    <source>
        <dbReference type="Proteomes" id="UP000257109"/>
    </source>
</evidence>
<accession>A0A371FWB7</accession>
<protein>
    <submittedName>
        <fullName evidence="1">Uncharacterized protein</fullName>
    </submittedName>
</protein>
<dbReference type="AlphaFoldDB" id="A0A371FWB7"/>
<keyword evidence="2" id="KW-1185">Reference proteome</keyword>
<feature type="non-terminal residue" evidence="1">
    <location>
        <position position="1"/>
    </location>
</feature>
<dbReference type="EMBL" id="QJKJ01007598">
    <property type="protein sequence ID" value="RDX82608.1"/>
    <property type="molecule type" value="Genomic_DNA"/>
</dbReference>
<organism evidence="1 2">
    <name type="scientific">Mucuna pruriens</name>
    <name type="common">Velvet bean</name>
    <name type="synonym">Dolichos pruriens</name>
    <dbReference type="NCBI Taxonomy" id="157652"/>
    <lineage>
        <taxon>Eukaryota</taxon>
        <taxon>Viridiplantae</taxon>
        <taxon>Streptophyta</taxon>
        <taxon>Embryophyta</taxon>
        <taxon>Tracheophyta</taxon>
        <taxon>Spermatophyta</taxon>
        <taxon>Magnoliopsida</taxon>
        <taxon>eudicotyledons</taxon>
        <taxon>Gunneridae</taxon>
        <taxon>Pentapetalae</taxon>
        <taxon>rosids</taxon>
        <taxon>fabids</taxon>
        <taxon>Fabales</taxon>
        <taxon>Fabaceae</taxon>
        <taxon>Papilionoideae</taxon>
        <taxon>50 kb inversion clade</taxon>
        <taxon>NPAAA clade</taxon>
        <taxon>indigoferoid/millettioid clade</taxon>
        <taxon>Phaseoleae</taxon>
        <taxon>Mucuna</taxon>
    </lineage>
</organism>
<comment type="caution">
    <text evidence="1">The sequence shown here is derived from an EMBL/GenBank/DDBJ whole genome shotgun (WGS) entry which is preliminary data.</text>
</comment>
<name>A0A371FWB7_MUCPR</name>
<gene>
    <name evidence="1" type="ORF">CR513_36580</name>
</gene>
<dbReference type="Proteomes" id="UP000257109">
    <property type="component" value="Unassembled WGS sequence"/>
</dbReference>
<sequence length="116" mass="12913">MPITSSPPTSNAKELKWSSTKDCSKRQVGGITHKLERKLPIRCLKDRCGGKPPFQLLKGFNAGLGYLAEIFDELFIKTCMFKKAANLPHKCGVRERSNNIDLGLVDLDTSTKDEMS</sequence>
<reference evidence="1" key="1">
    <citation type="submission" date="2018-05" db="EMBL/GenBank/DDBJ databases">
        <title>Draft genome of Mucuna pruriens seed.</title>
        <authorList>
            <person name="Nnadi N.E."/>
            <person name="Vos R."/>
            <person name="Hasami M.H."/>
            <person name="Devisetty U.K."/>
            <person name="Aguiy J.C."/>
        </authorList>
    </citation>
    <scope>NUCLEOTIDE SEQUENCE [LARGE SCALE GENOMIC DNA]</scope>
    <source>
        <strain evidence="1">JCA_2017</strain>
    </source>
</reference>